<dbReference type="RefSeq" id="XP_067488195.1">
    <property type="nucleotide sequence ID" value="XM_067636594.1"/>
</dbReference>
<dbReference type="OrthoDB" id="5355393at2759"/>
<sequence>MLRLPKTLPLHRPILRSCSSTPNLQLRSLTSPAAAALDYHCQQPRQDHHHDHNQHTRLQNRTVHLSTIHHEPLVPQSLLQSSNLPLSGASSSSQSYRHGVSANIFISSLNKGGIDLTPSGTKALSQILSPIPFTSISSSWLKSLESAILTSHLNSPTPNHTSRYNGKKIQPSWSTRPWKEWVKYQVDVLAKRFVVMEGWDGVWNLEYWIGDDGLVVRGDEEVKRILEVLVRNGWVVVVGEDGGEAGGFEVVRPGRVGRLEGEKFTF</sequence>
<gene>
    <name evidence="1" type="ORF">DFL_007069</name>
</gene>
<comment type="caution">
    <text evidence="1">The sequence shown here is derived from an EMBL/GenBank/DDBJ whole genome shotgun (WGS) entry which is preliminary data.</text>
</comment>
<dbReference type="EMBL" id="SAEB01000009">
    <property type="protein sequence ID" value="RVD82651.1"/>
    <property type="molecule type" value="Genomic_DNA"/>
</dbReference>
<protein>
    <submittedName>
        <fullName evidence="1">Uncharacterized protein</fullName>
    </submittedName>
</protein>
<organism evidence="1 2">
    <name type="scientific">Arthrobotrys flagrans</name>
    <name type="common">Nematode-trapping fungus</name>
    <name type="synonym">Trichothecium flagrans</name>
    <dbReference type="NCBI Taxonomy" id="97331"/>
    <lineage>
        <taxon>Eukaryota</taxon>
        <taxon>Fungi</taxon>
        <taxon>Dikarya</taxon>
        <taxon>Ascomycota</taxon>
        <taxon>Pezizomycotina</taxon>
        <taxon>Orbiliomycetes</taxon>
        <taxon>Orbiliales</taxon>
        <taxon>Orbiliaceae</taxon>
        <taxon>Arthrobotrys</taxon>
    </lineage>
</organism>
<keyword evidence="2" id="KW-1185">Reference proteome</keyword>
<dbReference type="AlphaFoldDB" id="A0A436ZUL7"/>
<evidence type="ECO:0000313" key="1">
    <source>
        <dbReference type="EMBL" id="RVD82651.1"/>
    </source>
</evidence>
<dbReference type="GeneID" id="93589380"/>
<evidence type="ECO:0000313" key="2">
    <source>
        <dbReference type="Proteomes" id="UP000283090"/>
    </source>
</evidence>
<dbReference type="VEuPathDB" id="FungiDB:DFL_007069"/>
<dbReference type="Proteomes" id="UP000283090">
    <property type="component" value="Unassembled WGS sequence"/>
</dbReference>
<name>A0A436ZUL7_ARTFL</name>
<reference evidence="1 2" key="1">
    <citation type="submission" date="2019-01" db="EMBL/GenBank/DDBJ databases">
        <title>Intercellular communication is required for trap formation in the nematode-trapping fungus Duddingtonia flagrans.</title>
        <authorList>
            <person name="Youssar L."/>
            <person name="Wernet V."/>
            <person name="Hensel N."/>
            <person name="Hildebrandt H.-G."/>
            <person name="Fischer R."/>
        </authorList>
    </citation>
    <scope>NUCLEOTIDE SEQUENCE [LARGE SCALE GENOMIC DNA]</scope>
    <source>
        <strain evidence="1 2">CBS H-5679</strain>
    </source>
</reference>
<accession>A0A436ZUL7</accession>
<proteinExistence type="predicted"/>